<protein>
    <submittedName>
        <fullName evidence="9">Cytochrome c, class II</fullName>
    </submittedName>
</protein>
<keyword evidence="10" id="KW-1185">Reference proteome</keyword>
<comment type="PTM">
    <text evidence="7">Binds 1 heme group per subunit.</text>
</comment>
<dbReference type="GO" id="GO:0042597">
    <property type="term" value="C:periplasmic space"/>
    <property type="evidence" value="ECO:0007669"/>
    <property type="project" value="InterPro"/>
</dbReference>
<reference evidence="9 10" key="1">
    <citation type="journal article" date="2013" name="Appl. Environ. Microbiol.">
        <title>Genome analysis suggests that the soil oligotrophic bacterium Agromonas oligotrophica (Bradyrhizobium oligotrophicum) is a nitrogen-fixing symbiont of Aeschynomene indica.</title>
        <authorList>
            <person name="Okubo T."/>
            <person name="Fukushima S."/>
            <person name="Itakura M."/>
            <person name="Oshima K."/>
            <person name="Longtonglang A."/>
            <person name="Teaumroong N."/>
            <person name="Mitsui H."/>
            <person name="Hattori M."/>
            <person name="Hattori R."/>
            <person name="Hattori T."/>
            <person name="Minamisawa K."/>
        </authorList>
    </citation>
    <scope>NUCLEOTIDE SEQUENCE [LARGE SCALE GENOMIC DNA]</scope>
    <source>
        <strain evidence="9 10">S58</strain>
    </source>
</reference>
<dbReference type="InterPro" id="IPR002321">
    <property type="entry name" value="Cyt_c_II"/>
</dbReference>
<keyword evidence="8" id="KW-0732">Signal</keyword>
<evidence type="ECO:0000256" key="2">
    <source>
        <dbReference type="ARBA" id="ARBA00022617"/>
    </source>
</evidence>
<sequence length="149" mass="15691">MKRTVVAVAALLLGAGAVMAQQDLVKHSQDTMKANAKNLGGVLIAMVKGEKPYDQAAVNAALAQLDETAKKLPTMYPASVKGAKFEGDYSPSPKIWEDQAGFKAKIDSFGKVVAEAKAKIKDLDSLKATAPAIGKECGGCHETFRLKAS</sequence>
<dbReference type="InterPro" id="IPR010980">
    <property type="entry name" value="Cyt_c/b562"/>
</dbReference>
<gene>
    <name evidence="9" type="ORF">S58_25450</name>
</gene>
<keyword evidence="5 6" id="KW-0408">Iron</keyword>
<dbReference type="GO" id="GO:0020037">
    <property type="term" value="F:heme binding"/>
    <property type="evidence" value="ECO:0007669"/>
    <property type="project" value="InterPro"/>
</dbReference>
<dbReference type="SUPFAM" id="SSF47175">
    <property type="entry name" value="Cytochromes"/>
    <property type="match status" value="1"/>
</dbReference>
<dbReference type="EMBL" id="AP012603">
    <property type="protein sequence ID" value="BAM88551.1"/>
    <property type="molecule type" value="Genomic_DNA"/>
</dbReference>
<keyword evidence="4" id="KW-0249">Electron transport</keyword>
<organism evidence="9 10">
    <name type="scientific">Bradyrhizobium oligotrophicum S58</name>
    <dbReference type="NCBI Taxonomy" id="1245469"/>
    <lineage>
        <taxon>Bacteria</taxon>
        <taxon>Pseudomonadati</taxon>
        <taxon>Pseudomonadota</taxon>
        <taxon>Alphaproteobacteria</taxon>
        <taxon>Hyphomicrobiales</taxon>
        <taxon>Nitrobacteraceae</taxon>
        <taxon>Bradyrhizobium</taxon>
    </lineage>
</organism>
<dbReference type="PROSITE" id="PS51009">
    <property type="entry name" value="CYTCII"/>
    <property type="match status" value="1"/>
</dbReference>
<keyword evidence="3 6" id="KW-0479">Metal-binding</keyword>
<dbReference type="AlphaFoldDB" id="M4Z691"/>
<accession>M4Z691</accession>
<feature type="binding site" description="covalent" evidence="7">
    <location>
        <position position="140"/>
    </location>
    <ligand>
        <name>heme c</name>
        <dbReference type="ChEBI" id="CHEBI:61717"/>
    </ligand>
</feature>
<evidence type="ECO:0000256" key="7">
    <source>
        <dbReference type="PIRSR" id="PIRSR000027-2"/>
    </source>
</evidence>
<dbReference type="GO" id="GO:0005506">
    <property type="term" value="F:iron ion binding"/>
    <property type="evidence" value="ECO:0007669"/>
    <property type="project" value="InterPro"/>
</dbReference>
<dbReference type="HOGENOM" id="CLU_106713_2_0_5"/>
<feature type="signal peptide" evidence="8">
    <location>
        <begin position="1"/>
        <end position="20"/>
    </location>
</feature>
<evidence type="ECO:0000256" key="1">
    <source>
        <dbReference type="ARBA" id="ARBA00022448"/>
    </source>
</evidence>
<dbReference type="Proteomes" id="UP000011841">
    <property type="component" value="Chromosome"/>
</dbReference>
<dbReference type="STRING" id="1245469.S58_25450"/>
<dbReference type="OrthoDB" id="9811729at2"/>
<dbReference type="eggNOG" id="COG3909">
    <property type="taxonomic scope" value="Bacteria"/>
</dbReference>
<proteinExistence type="predicted"/>
<dbReference type="Pfam" id="PF01322">
    <property type="entry name" value="Cytochrom_C_2"/>
    <property type="match status" value="1"/>
</dbReference>
<evidence type="ECO:0000313" key="10">
    <source>
        <dbReference type="Proteomes" id="UP000011841"/>
    </source>
</evidence>
<dbReference type="GeneID" id="301816432"/>
<dbReference type="PIRSF" id="PIRSF000027">
    <property type="entry name" value="Cytc_c_prime"/>
    <property type="match status" value="1"/>
</dbReference>
<keyword evidence="1" id="KW-0813">Transport</keyword>
<evidence type="ECO:0000256" key="6">
    <source>
        <dbReference type="PIRSR" id="PIRSR000027-1"/>
    </source>
</evidence>
<dbReference type="RefSeq" id="WP_015665673.1">
    <property type="nucleotide sequence ID" value="NC_020453.1"/>
</dbReference>
<name>M4Z691_9BRAD</name>
<dbReference type="GO" id="GO:0009055">
    <property type="term" value="F:electron transfer activity"/>
    <property type="evidence" value="ECO:0007669"/>
    <property type="project" value="InterPro"/>
</dbReference>
<dbReference type="GO" id="GO:0022900">
    <property type="term" value="P:electron transport chain"/>
    <property type="evidence" value="ECO:0007669"/>
    <property type="project" value="InterPro"/>
</dbReference>
<evidence type="ECO:0000256" key="5">
    <source>
        <dbReference type="ARBA" id="ARBA00023004"/>
    </source>
</evidence>
<evidence type="ECO:0000256" key="4">
    <source>
        <dbReference type="ARBA" id="ARBA00022982"/>
    </source>
</evidence>
<dbReference type="Gene3D" id="1.20.120.10">
    <property type="entry name" value="Cytochrome c/b562"/>
    <property type="match status" value="1"/>
</dbReference>
<evidence type="ECO:0000256" key="8">
    <source>
        <dbReference type="SAM" id="SignalP"/>
    </source>
</evidence>
<feature type="chain" id="PRO_5004061631" evidence="8">
    <location>
        <begin position="21"/>
        <end position="149"/>
    </location>
</feature>
<feature type="binding site" description="covalent" evidence="7">
    <location>
        <position position="137"/>
    </location>
    <ligand>
        <name>heme c</name>
        <dbReference type="ChEBI" id="CHEBI:61717"/>
    </ligand>
</feature>
<dbReference type="InterPro" id="IPR012127">
    <property type="entry name" value="Cyt_c_prime"/>
</dbReference>
<evidence type="ECO:0000313" key="9">
    <source>
        <dbReference type="EMBL" id="BAM88551.1"/>
    </source>
</evidence>
<dbReference type="KEGG" id="aol:S58_25450"/>
<keyword evidence="2 7" id="KW-0349">Heme</keyword>
<dbReference type="PATRIC" id="fig|1245469.3.peg.2610"/>
<evidence type="ECO:0000256" key="3">
    <source>
        <dbReference type="ARBA" id="ARBA00022723"/>
    </source>
</evidence>
<feature type="binding site" description="axial binding residue" evidence="6">
    <location>
        <position position="141"/>
    </location>
    <ligand>
        <name>heme c</name>
        <dbReference type="ChEBI" id="CHEBI:61717"/>
    </ligand>
    <ligandPart>
        <name>Fe</name>
        <dbReference type="ChEBI" id="CHEBI:18248"/>
    </ligandPart>
</feature>